<protein>
    <submittedName>
        <fullName evidence="1">Uncharacterized protein</fullName>
    </submittedName>
</protein>
<reference evidence="1" key="1">
    <citation type="submission" date="2013-07" db="EMBL/GenBank/DDBJ databases">
        <title>The genome of an arbuscular mycorrhizal fungus provides insights into the evolution of the oldest plant symbiosis.</title>
        <authorList>
            <consortium name="DOE Joint Genome Institute"/>
            <person name="Tisserant E."/>
            <person name="Malbreil M."/>
            <person name="Kuo A."/>
            <person name="Kohler A."/>
            <person name="Symeonidi A."/>
            <person name="Balestrini R."/>
            <person name="Charron P."/>
            <person name="Duensing N."/>
            <person name="Frei-dit-Frey N."/>
            <person name="Gianinazzi-Pearson V."/>
            <person name="Gilbert B."/>
            <person name="Handa Y."/>
            <person name="Hijri M."/>
            <person name="Kaul R."/>
            <person name="Kawaguchi M."/>
            <person name="Krajinski F."/>
            <person name="Lammers P."/>
            <person name="Lapierre D."/>
            <person name="Masclaux F.G."/>
            <person name="Murat C."/>
            <person name="Morin E."/>
            <person name="Ndikumana S."/>
            <person name="Pagni M."/>
            <person name="Petitpierre D."/>
            <person name="Requena N."/>
            <person name="Rosikiewicz P."/>
            <person name="Riley R."/>
            <person name="Saito K."/>
            <person name="San Clemente H."/>
            <person name="Shapiro H."/>
            <person name="van Tuinen D."/>
            <person name="Becard G."/>
            <person name="Bonfante P."/>
            <person name="Paszkowski U."/>
            <person name="Shachar-Hill Y."/>
            <person name="Young J.P."/>
            <person name="Sanders I.R."/>
            <person name="Henrissat B."/>
            <person name="Rensing S.A."/>
            <person name="Grigoriev I.V."/>
            <person name="Corradi N."/>
            <person name="Roux C."/>
            <person name="Martin F."/>
        </authorList>
    </citation>
    <scope>NUCLEOTIDE SEQUENCE</scope>
    <source>
        <strain evidence="1">DAOM 197198</strain>
    </source>
</reference>
<dbReference type="AlphaFoldDB" id="U9UC94"/>
<proteinExistence type="predicted"/>
<name>U9UC94_RHIID</name>
<dbReference type="EMBL" id="KI280296">
    <property type="protein sequence ID" value="ESA17322.1"/>
    <property type="molecule type" value="Genomic_DNA"/>
</dbReference>
<sequence>MDPYRRNRRRRWVPRRRVVSRKFPTMLELILNIQQQETDVPIQQALYNGCSFY</sequence>
<gene>
    <name evidence="1" type="ORF">GLOINDRAFT_345146</name>
</gene>
<organism evidence="1">
    <name type="scientific">Rhizophagus irregularis (strain DAOM 181602 / DAOM 197198 / MUCL 43194)</name>
    <name type="common">Arbuscular mycorrhizal fungus</name>
    <name type="synonym">Glomus intraradices</name>
    <dbReference type="NCBI Taxonomy" id="747089"/>
    <lineage>
        <taxon>Eukaryota</taxon>
        <taxon>Fungi</taxon>
        <taxon>Fungi incertae sedis</taxon>
        <taxon>Mucoromycota</taxon>
        <taxon>Glomeromycotina</taxon>
        <taxon>Glomeromycetes</taxon>
        <taxon>Glomerales</taxon>
        <taxon>Glomeraceae</taxon>
        <taxon>Rhizophagus</taxon>
    </lineage>
</organism>
<dbReference type="HOGENOM" id="CLU_3069830_0_0_1"/>
<evidence type="ECO:0000313" key="1">
    <source>
        <dbReference type="EMBL" id="ESA17322.1"/>
    </source>
</evidence>
<accession>U9UC94</accession>